<feature type="compositionally biased region" description="Polar residues" evidence="7">
    <location>
        <begin position="494"/>
        <end position="503"/>
    </location>
</feature>
<accession>A0A4T0FY54</accession>
<dbReference type="Proteomes" id="UP000310189">
    <property type="component" value="Unassembled WGS sequence"/>
</dbReference>
<dbReference type="AlphaFoldDB" id="A0A4T0FY54"/>
<evidence type="ECO:0000256" key="2">
    <source>
        <dbReference type="ARBA" id="ARBA00004584"/>
    </source>
</evidence>
<dbReference type="GO" id="GO:0031511">
    <property type="term" value="C:Mis6-Sim4 complex"/>
    <property type="evidence" value="ECO:0007669"/>
    <property type="project" value="TreeGrafter"/>
</dbReference>
<dbReference type="GO" id="GO:0005634">
    <property type="term" value="C:nucleus"/>
    <property type="evidence" value="ECO:0007669"/>
    <property type="project" value="UniProtKB-SubCell"/>
</dbReference>
<evidence type="ECO:0000313" key="9">
    <source>
        <dbReference type="Proteomes" id="UP000310189"/>
    </source>
</evidence>
<keyword evidence="5" id="KW-0539">Nucleus</keyword>
<evidence type="ECO:0000256" key="1">
    <source>
        <dbReference type="ARBA" id="ARBA00004123"/>
    </source>
</evidence>
<reference evidence="8 9" key="1">
    <citation type="submission" date="2019-03" db="EMBL/GenBank/DDBJ databases">
        <title>Sequencing 23 genomes of Wallemia ichthyophaga.</title>
        <authorList>
            <person name="Gostincar C."/>
        </authorList>
    </citation>
    <scope>NUCLEOTIDE SEQUENCE [LARGE SCALE GENOMIC DNA]</scope>
    <source>
        <strain evidence="8 9">EXF-5753</strain>
    </source>
</reference>
<dbReference type="EMBL" id="SPNW01000009">
    <property type="protein sequence ID" value="TIA91986.1"/>
    <property type="molecule type" value="Genomic_DNA"/>
</dbReference>
<keyword evidence="4" id="KW-0158">Chromosome</keyword>
<sequence>MTSLETRLSRLRQEIDTTRQTLQGSSTHALQLDIFAALHNISTLSAHAQQLHTFRAAGISTFHVSIQAGRREKSRRDIAQKGLGVRIEVFVYGRYLEPFYLILSKPKNGTEETVHVNHHTIPSFIDLDALGRRYLGWKGGNASVSLTRQPPSSINTWHFIDSIHQQLTSFAKRRHQATLCKQHLSALGDSLQITANEGYQTIQIEWNVDALEILTVQASGESGSGGSGGSRGSRGSRSTHSLGRLPYKRSVRVQLEFDNLLYSHLHHSAHRRGGKVSVEIIVSSLPLTSLRGCESKPPLVFPQDYDHIFWPNATNATNANAIWMVDLHEGVQRVATAIRDGDYVASYPTRVKIAPEHPPQPYDLEDDELLPCERAALEAERVQQRTRLTEPEDDHIWDDVQHAYDEFQENWNNMPNQDRLQRHASGRANPQTWEYERQWTSTYAPRLEDLRNEIDGALTENGRENAARFNAVEDVLPQLQESESESSSEHSGSPDTDATGTSSTRRRRRVEEDREEMQRYVSSVRRRRGAVEEEESDADADAHALESNYAAQINTARRTEARERRRALRRVARERRG</sequence>
<dbReference type="PANTHER" id="PTHR14582">
    <property type="entry name" value="INNER KINETOCHORE SUBUNIT MAL2"/>
    <property type="match status" value="1"/>
</dbReference>
<evidence type="ECO:0000256" key="6">
    <source>
        <dbReference type="ARBA" id="ARBA00023328"/>
    </source>
</evidence>
<comment type="caution">
    <text evidence="8">The sequence shown here is derived from an EMBL/GenBank/DDBJ whole genome shotgun (WGS) entry which is preliminary data.</text>
</comment>
<evidence type="ECO:0000256" key="4">
    <source>
        <dbReference type="ARBA" id="ARBA00022454"/>
    </source>
</evidence>
<evidence type="ECO:0000256" key="5">
    <source>
        <dbReference type="ARBA" id="ARBA00023242"/>
    </source>
</evidence>
<feature type="region of interest" description="Disordered" evidence="7">
    <location>
        <begin position="219"/>
        <end position="242"/>
    </location>
</feature>
<protein>
    <submittedName>
        <fullName evidence="8">Uncharacterized protein</fullName>
    </submittedName>
</protein>
<dbReference type="Pfam" id="PF09496">
    <property type="entry name" value="CENP-O"/>
    <property type="match status" value="1"/>
</dbReference>
<gene>
    <name evidence="8" type="ORF">E3P99_00821</name>
</gene>
<dbReference type="PANTHER" id="PTHR14582:SF1">
    <property type="entry name" value="CENTROMERE PROTEIN O"/>
    <property type="match status" value="1"/>
</dbReference>
<keyword evidence="9" id="KW-1185">Reference proteome</keyword>
<feature type="region of interest" description="Disordered" evidence="7">
    <location>
        <begin position="479"/>
        <end position="577"/>
    </location>
</feature>
<feature type="compositionally biased region" description="Basic residues" evidence="7">
    <location>
        <begin position="564"/>
        <end position="577"/>
    </location>
</feature>
<organism evidence="8 9">
    <name type="scientific">Wallemia hederae</name>
    <dbReference type="NCBI Taxonomy" id="1540922"/>
    <lineage>
        <taxon>Eukaryota</taxon>
        <taxon>Fungi</taxon>
        <taxon>Dikarya</taxon>
        <taxon>Basidiomycota</taxon>
        <taxon>Wallemiomycotina</taxon>
        <taxon>Wallemiomycetes</taxon>
        <taxon>Wallemiales</taxon>
        <taxon>Wallemiaceae</taxon>
        <taxon>Wallemia</taxon>
    </lineage>
</organism>
<dbReference type="InterPro" id="IPR018464">
    <property type="entry name" value="CENP-O"/>
</dbReference>
<evidence type="ECO:0000256" key="7">
    <source>
        <dbReference type="SAM" id="MobiDB-lite"/>
    </source>
</evidence>
<proteinExistence type="inferred from homology"/>
<feature type="compositionally biased region" description="Basic and acidic residues" evidence="7">
    <location>
        <begin position="509"/>
        <end position="518"/>
    </location>
</feature>
<comment type="similarity">
    <text evidence="3">Belongs to the CENP-O/MCM21 family.</text>
</comment>
<evidence type="ECO:0000256" key="3">
    <source>
        <dbReference type="ARBA" id="ARBA00007321"/>
    </source>
</evidence>
<evidence type="ECO:0000313" key="8">
    <source>
        <dbReference type="EMBL" id="TIA91986.1"/>
    </source>
</evidence>
<feature type="compositionally biased region" description="Gly residues" evidence="7">
    <location>
        <begin position="222"/>
        <end position="232"/>
    </location>
</feature>
<name>A0A4T0FY54_9BASI</name>
<comment type="subcellular location">
    <subcellularLocation>
        <location evidence="2">Chromosome</location>
        <location evidence="2">Centromere</location>
    </subcellularLocation>
    <subcellularLocation>
        <location evidence="1">Nucleus</location>
    </subcellularLocation>
</comment>
<dbReference type="OrthoDB" id="514248at2759"/>
<keyword evidence="6" id="KW-0137">Centromere</keyword>